<dbReference type="InterPro" id="IPR020846">
    <property type="entry name" value="MFS_dom"/>
</dbReference>
<sequence>MGYVTFIKANWLFLLAGFLLTFTSSYGQTYFISLFAGAIKADFDLTDGQWGGIYTIGTTLSAIAMVWAGVLTDNFRVRVVALGVMLALAAACVAMSLVQSWVLLIVVIFALRLTGQGMMSQLGVVAMVRWFEATRGKALSLASMGFATGQAILPIIFVALFAIAPWRSLWILAAVLVLLTIPFLLLLLRQERTPQSMADEAQVAGMDGQHWTRRAALRTGFFFLMIPMVVGPSAWGTALFFQQVHLTEVKGWALVSYVALMPVYTVSSVLATFASGWAIDRFGVSRIIPFQMLPFAASFAVLAYADTLFMAGVGLVIFGVGQGLQSTGSSALWPEYFGTRHIGAIKAVAAALMVFGSAIGPGITGWLIDLGITFPEQMLPIAVYYLLAATLATIAVLRNQPRLGR</sequence>
<evidence type="ECO:0000256" key="3">
    <source>
        <dbReference type="ARBA" id="ARBA00023136"/>
    </source>
</evidence>
<feature type="transmembrane region" description="Helical" evidence="4">
    <location>
        <begin position="169"/>
        <end position="188"/>
    </location>
</feature>
<organism evidence="6 7">
    <name type="scientific">Sulfitobacter aestuariivivens</name>
    <dbReference type="NCBI Taxonomy" id="2766981"/>
    <lineage>
        <taxon>Bacteria</taxon>
        <taxon>Pseudomonadati</taxon>
        <taxon>Pseudomonadota</taxon>
        <taxon>Alphaproteobacteria</taxon>
        <taxon>Rhodobacterales</taxon>
        <taxon>Roseobacteraceae</taxon>
        <taxon>Sulfitobacter</taxon>
    </lineage>
</organism>
<dbReference type="GO" id="GO:0022857">
    <property type="term" value="F:transmembrane transporter activity"/>
    <property type="evidence" value="ECO:0007669"/>
    <property type="project" value="InterPro"/>
</dbReference>
<feature type="transmembrane region" description="Helical" evidence="4">
    <location>
        <begin position="345"/>
        <end position="367"/>
    </location>
</feature>
<proteinExistence type="predicted"/>
<feature type="transmembrane region" description="Helical" evidence="4">
    <location>
        <begin position="254"/>
        <end position="275"/>
    </location>
</feature>
<feature type="transmembrane region" description="Helical" evidence="4">
    <location>
        <begin position="221"/>
        <end position="242"/>
    </location>
</feature>
<evidence type="ECO:0000259" key="5">
    <source>
        <dbReference type="PROSITE" id="PS50850"/>
    </source>
</evidence>
<keyword evidence="1 4" id="KW-0812">Transmembrane</keyword>
<evidence type="ECO:0000313" key="7">
    <source>
        <dbReference type="Proteomes" id="UP000635142"/>
    </source>
</evidence>
<dbReference type="AlphaFoldDB" id="A0A927D6Q2"/>
<dbReference type="InterPro" id="IPR036259">
    <property type="entry name" value="MFS_trans_sf"/>
</dbReference>
<dbReference type="SUPFAM" id="SSF103473">
    <property type="entry name" value="MFS general substrate transporter"/>
    <property type="match status" value="1"/>
</dbReference>
<dbReference type="InterPro" id="IPR011701">
    <property type="entry name" value="MFS"/>
</dbReference>
<dbReference type="InterPro" id="IPR050327">
    <property type="entry name" value="Proton-linked_MCT"/>
</dbReference>
<evidence type="ECO:0000256" key="4">
    <source>
        <dbReference type="SAM" id="Phobius"/>
    </source>
</evidence>
<dbReference type="PANTHER" id="PTHR11360:SF308">
    <property type="entry name" value="BLL3089 PROTEIN"/>
    <property type="match status" value="1"/>
</dbReference>
<protein>
    <submittedName>
        <fullName evidence="6">MFS transporter</fullName>
    </submittedName>
</protein>
<feature type="domain" description="Major facilitator superfamily (MFS) profile" evidence="5">
    <location>
        <begin position="13"/>
        <end position="400"/>
    </location>
</feature>
<evidence type="ECO:0000256" key="1">
    <source>
        <dbReference type="ARBA" id="ARBA00022692"/>
    </source>
</evidence>
<accession>A0A927D6Q2</accession>
<feature type="transmembrane region" description="Helical" evidence="4">
    <location>
        <begin position="287"/>
        <end position="305"/>
    </location>
</feature>
<reference evidence="6" key="1">
    <citation type="submission" date="2020-08" db="EMBL/GenBank/DDBJ databases">
        <title>Sulfitobacter aestuariivivens sp. nov., isolated from a tidal flat.</title>
        <authorList>
            <person name="Park S."/>
            <person name="Yoon J.-H."/>
        </authorList>
    </citation>
    <scope>NUCLEOTIDE SEQUENCE</scope>
    <source>
        <strain evidence="6">TSTF-M16</strain>
    </source>
</reference>
<feature type="transmembrane region" description="Helical" evidence="4">
    <location>
        <begin position="138"/>
        <end position="163"/>
    </location>
</feature>
<feature type="transmembrane region" description="Helical" evidence="4">
    <location>
        <begin position="79"/>
        <end position="98"/>
    </location>
</feature>
<feature type="transmembrane region" description="Helical" evidence="4">
    <location>
        <begin position="311"/>
        <end position="333"/>
    </location>
</feature>
<evidence type="ECO:0000313" key="6">
    <source>
        <dbReference type="EMBL" id="MBD3665218.1"/>
    </source>
</evidence>
<dbReference type="EMBL" id="JACTAG010000002">
    <property type="protein sequence ID" value="MBD3665218.1"/>
    <property type="molecule type" value="Genomic_DNA"/>
</dbReference>
<dbReference type="PROSITE" id="PS50850">
    <property type="entry name" value="MFS"/>
    <property type="match status" value="1"/>
</dbReference>
<dbReference type="Pfam" id="PF07690">
    <property type="entry name" value="MFS_1"/>
    <property type="match status" value="1"/>
</dbReference>
<gene>
    <name evidence="6" type="ORF">H9Q16_14885</name>
</gene>
<dbReference type="Proteomes" id="UP000635142">
    <property type="component" value="Unassembled WGS sequence"/>
</dbReference>
<dbReference type="PANTHER" id="PTHR11360">
    <property type="entry name" value="MONOCARBOXYLATE TRANSPORTER"/>
    <property type="match status" value="1"/>
</dbReference>
<comment type="caution">
    <text evidence="6">The sequence shown here is derived from an EMBL/GenBank/DDBJ whole genome shotgun (WGS) entry which is preliminary data.</text>
</comment>
<feature type="transmembrane region" description="Helical" evidence="4">
    <location>
        <begin position="379"/>
        <end position="397"/>
    </location>
</feature>
<keyword evidence="2 4" id="KW-1133">Transmembrane helix</keyword>
<keyword evidence="7" id="KW-1185">Reference proteome</keyword>
<feature type="transmembrane region" description="Helical" evidence="4">
    <location>
        <begin position="104"/>
        <end position="126"/>
    </location>
</feature>
<evidence type="ECO:0000256" key="2">
    <source>
        <dbReference type="ARBA" id="ARBA00022989"/>
    </source>
</evidence>
<dbReference type="Gene3D" id="1.20.1250.20">
    <property type="entry name" value="MFS general substrate transporter like domains"/>
    <property type="match status" value="2"/>
</dbReference>
<name>A0A927D6Q2_9RHOB</name>
<feature type="transmembrane region" description="Helical" evidence="4">
    <location>
        <begin position="51"/>
        <end position="72"/>
    </location>
</feature>
<dbReference type="RefSeq" id="WP_191076208.1">
    <property type="nucleotide sequence ID" value="NZ_JACTAG010000002.1"/>
</dbReference>
<keyword evidence="3 4" id="KW-0472">Membrane</keyword>